<evidence type="ECO:0000256" key="3">
    <source>
        <dbReference type="ARBA" id="ARBA00022741"/>
    </source>
</evidence>
<proteinExistence type="inferred from homology"/>
<evidence type="ECO:0000256" key="1">
    <source>
        <dbReference type="ARBA" id="ARBA00022475"/>
    </source>
</evidence>
<keyword evidence="6 8" id="KW-0472">Membrane</keyword>
<comment type="caution">
    <text evidence="8">Lacks conserved residue(s) required for the propagation of feature annotation.</text>
</comment>
<name>A0A5C5Y507_9PLAN</name>
<dbReference type="Gene3D" id="3.40.50.300">
    <property type="entry name" value="P-loop containing nucleotide triphosphate hydrolases"/>
    <property type="match status" value="1"/>
</dbReference>
<dbReference type="InterPro" id="IPR042101">
    <property type="entry name" value="SRP54_N_sf"/>
</dbReference>
<evidence type="ECO:0000313" key="12">
    <source>
        <dbReference type="Proteomes" id="UP000317238"/>
    </source>
</evidence>
<dbReference type="PANTHER" id="PTHR43134">
    <property type="entry name" value="SIGNAL RECOGNITION PARTICLE RECEPTOR SUBUNIT ALPHA"/>
    <property type="match status" value="1"/>
</dbReference>
<dbReference type="PANTHER" id="PTHR43134:SF1">
    <property type="entry name" value="SIGNAL RECOGNITION PARTICLE RECEPTOR SUBUNIT ALPHA"/>
    <property type="match status" value="1"/>
</dbReference>
<keyword evidence="4 8" id="KW-0378">Hydrolase</keyword>
<dbReference type="GO" id="GO:0005886">
    <property type="term" value="C:plasma membrane"/>
    <property type="evidence" value="ECO:0007669"/>
    <property type="project" value="UniProtKB-SubCell"/>
</dbReference>
<dbReference type="GO" id="GO:0005047">
    <property type="term" value="F:signal recognition particle binding"/>
    <property type="evidence" value="ECO:0007669"/>
    <property type="project" value="TreeGrafter"/>
</dbReference>
<dbReference type="InterPro" id="IPR003593">
    <property type="entry name" value="AAA+_ATPase"/>
</dbReference>
<feature type="binding site" evidence="8">
    <location>
        <begin position="135"/>
        <end position="142"/>
    </location>
    <ligand>
        <name>GTP</name>
        <dbReference type="ChEBI" id="CHEBI:37565"/>
    </ligand>
</feature>
<keyword evidence="5 8" id="KW-0342">GTP-binding</keyword>
<dbReference type="Proteomes" id="UP000317238">
    <property type="component" value="Unassembled WGS sequence"/>
</dbReference>
<dbReference type="SUPFAM" id="SSF52540">
    <property type="entry name" value="P-loop containing nucleoside triphosphate hydrolases"/>
    <property type="match status" value="1"/>
</dbReference>
<dbReference type="FunFam" id="3.40.50.300:FF:000053">
    <property type="entry name" value="Signal recognition particle receptor FtsY"/>
    <property type="match status" value="1"/>
</dbReference>
<gene>
    <name evidence="8 11" type="primary">ftsY</name>
    <name evidence="11" type="ORF">Pan14r_30650</name>
</gene>
<dbReference type="PROSITE" id="PS00300">
    <property type="entry name" value="SRP54"/>
    <property type="match status" value="1"/>
</dbReference>
<dbReference type="HAMAP" id="MF_00920">
    <property type="entry name" value="FtsY"/>
    <property type="match status" value="1"/>
</dbReference>
<dbReference type="NCBIfam" id="TIGR00064">
    <property type="entry name" value="ftsY"/>
    <property type="match status" value="1"/>
</dbReference>
<dbReference type="EC" id="3.6.5.4" evidence="8"/>
<dbReference type="Gene3D" id="1.20.120.140">
    <property type="entry name" value="Signal recognition particle SRP54, nucleotide-binding domain"/>
    <property type="match status" value="1"/>
</dbReference>
<dbReference type="GO" id="GO:0005525">
    <property type="term" value="F:GTP binding"/>
    <property type="evidence" value="ECO:0007669"/>
    <property type="project" value="UniProtKB-UniRule"/>
</dbReference>
<dbReference type="OrthoDB" id="9804720at2"/>
<evidence type="ECO:0000256" key="9">
    <source>
        <dbReference type="SAM" id="MobiDB-lite"/>
    </source>
</evidence>
<evidence type="ECO:0000256" key="4">
    <source>
        <dbReference type="ARBA" id="ARBA00022801"/>
    </source>
</evidence>
<dbReference type="SMART" id="SM00382">
    <property type="entry name" value="AAA"/>
    <property type="match status" value="1"/>
</dbReference>
<dbReference type="Pfam" id="PF00448">
    <property type="entry name" value="SRP54"/>
    <property type="match status" value="1"/>
</dbReference>
<comment type="catalytic activity">
    <reaction evidence="8">
        <text>GTP + H2O = GDP + phosphate + H(+)</text>
        <dbReference type="Rhea" id="RHEA:19669"/>
        <dbReference type="ChEBI" id="CHEBI:15377"/>
        <dbReference type="ChEBI" id="CHEBI:15378"/>
        <dbReference type="ChEBI" id="CHEBI:37565"/>
        <dbReference type="ChEBI" id="CHEBI:43474"/>
        <dbReference type="ChEBI" id="CHEBI:58189"/>
        <dbReference type="EC" id="3.6.5.4"/>
    </reaction>
</comment>
<dbReference type="InterPro" id="IPR000897">
    <property type="entry name" value="SRP54_GTPase_dom"/>
</dbReference>
<evidence type="ECO:0000256" key="7">
    <source>
        <dbReference type="ARBA" id="ARBA00023170"/>
    </source>
</evidence>
<comment type="caution">
    <text evidence="11">The sequence shown here is derived from an EMBL/GenBank/DDBJ whole genome shotgun (WGS) entry which is preliminary data.</text>
</comment>
<keyword evidence="7 8" id="KW-0675">Receptor</keyword>
<feature type="compositionally biased region" description="Basic and acidic residues" evidence="9">
    <location>
        <begin position="1"/>
        <end position="14"/>
    </location>
</feature>
<keyword evidence="3 8" id="KW-0547">Nucleotide-binding</keyword>
<keyword evidence="12" id="KW-1185">Reference proteome</keyword>
<evidence type="ECO:0000256" key="2">
    <source>
        <dbReference type="ARBA" id="ARBA00022490"/>
    </source>
</evidence>
<dbReference type="GO" id="GO:0005737">
    <property type="term" value="C:cytoplasm"/>
    <property type="evidence" value="ECO:0007669"/>
    <property type="project" value="UniProtKB-SubCell"/>
</dbReference>
<comment type="function">
    <text evidence="8">Involved in targeting and insertion of nascent membrane proteins into the cytoplasmic membrane. Acts as a receptor for the complex formed by the signal recognition particle (SRP) and the ribosome-nascent chain (RNC).</text>
</comment>
<comment type="similarity">
    <text evidence="8">Belongs to the GTP-binding SRP family. FtsY subfamily.</text>
</comment>
<keyword evidence="1 8" id="KW-1003">Cell membrane</keyword>
<dbReference type="SUPFAM" id="SSF47364">
    <property type="entry name" value="Domain of the SRP/SRP receptor G-proteins"/>
    <property type="match status" value="1"/>
</dbReference>
<evidence type="ECO:0000313" key="11">
    <source>
        <dbReference type="EMBL" id="TWT70757.1"/>
    </source>
</evidence>
<dbReference type="InterPro" id="IPR036225">
    <property type="entry name" value="SRP/SRP_N"/>
</dbReference>
<accession>A0A5C5Y507</accession>
<dbReference type="InterPro" id="IPR004390">
    <property type="entry name" value="SR_rcpt_FtsY"/>
</dbReference>
<comment type="subcellular location">
    <subcellularLocation>
        <location evidence="8">Cell membrane</location>
        <topology evidence="8">Peripheral membrane protein</topology>
        <orientation evidence="8">Cytoplasmic side</orientation>
    </subcellularLocation>
    <subcellularLocation>
        <location evidence="8">Cytoplasm</location>
    </subcellularLocation>
</comment>
<sequence>MAFWRSEKKSDKESSQPTSSADDGGSGGLLSRMRGGLQKTRRVLNTDIRDLFKSEGSLVDDALLEQLFARLVRTDMGGGPAAKIRDEIAKQYRGRVVQLDEILQTIADQTRQMLEQEHTDIQTADQPPTVILVVGVNGSGKTTSIGKLANHFHQSGKKVVLGAGDTFRAAAVEQLVIWSQRIGCDIVTGKPQADPASVAYQTVQQAIETNADIAIIDTAGRLQTQSNLMQELQKIRTVIGKKLEAAPHEVLLVLDATAGQNAISQAKGFSEAAGCTGIVLAKLDGSAKGGVVLPIREQFGLPVKFVGLGEGIDDLVKFDPAAFAEGLFS</sequence>
<evidence type="ECO:0000256" key="5">
    <source>
        <dbReference type="ARBA" id="ARBA00023134"/>
    </source>
</evidence>
<evidence type="ECO:0000259" key="10">
    <source>
        <dbReference type="PROSITE" id="PS00300"/>
    </source>
</evidence>
<dbReference type="EMBL" id="SJPL01000001">
    <property type="protein sequence ID" value="TWT70757.1"/>
    <property type="molecule type" value="Genomic_DNA"/>
</dbReference>
<dbReference type="InterPro" id="IPR027417">
    <property type="entry name" value="P-loop_NTPase"/>
</dbReference>
<evidence type="ECO:0000256" key="8">
    <source>
        <dbReference type="HAMAP-Rule" id="MF_00920"/>
    </source>
</evidence>
<comment type="subunit">
    <text evidence="8">Part of the signal recognition particle protein translocation system, which is composed of SRP and FtsY.</text>
</comment>
<feature type="domain" description="SRP54-type proteins GTP-binding" evidence="10">
    <location>
        <begin position="302"/>
        <end position="315"/>
    </location>
</feature>
<evidence type="ECO:0000256" key="6">
    <source>
        <dbReference type="ARBA" id="ARBA00023136"/>
    </source>
</evidence>
<dbReference type="CDD" id="cd17874">
    <property type="entry name" value="FtsY"/>
    <property type="match status" value="1"/>
</dbReference>
<dbReference type="AlphaFoldDB" id="A0A5C5Y507"/>
<dbReference type="GO" id="GO:0003924">
    <property type="term" value="F:GTPase activity"/>
    <property type="evidence" value="ECO:0007669"/>
    <property type="project" value="UniProtKB-UniRule"/>
</dbReference>
<dbReference type="SMART" id="SM00962">
    <property type="entry name" value="SRP54"/>
    <property type="match status" value="1"/>
</dbReference>
<organism evidence="11 12">
    <name type="scientific">Crateriforma conspicua</name>
    <dbReference type="NCBI Taxonomy" id="2527996"/>
    <lineage>
        <taxon>Bacteria</taxon>
        <taxon>Pseudomonadati</taxon>
        <taxon>Planctomycetota</taxon>
        <taxon>Planctomycetia</taxon>
        <taxon>Planctomycetales</taxon>
        <taxon>Planctomycetaceae</taxon>
        <taxon>Crateriforma</taxon>
    </lineage>
</organism>
<keyword evidence="2 8" id="KW-0963">Cytoplasm</keyword>
<feature type="binding site" evidence="8">
    <location>
        <begin position="217"/>
        <end position="221"/>
    </location>
    <ligand>
        <name>GTP</name>
        <dbReference type="ChEBI" id="CHEBI:37565"/>
    </ligand>
</feature>
<protein>
    <recommendedName>
        <fullName evidence="8">Signal recognition particle receptor FtsY</fullName>
        <shortName evidence="8">SRP receptor</shortName>
        <ecNumber evidence="8">3.6.5.4</ecNumber>
    </recommendedName>
</protein>
<feature type="region of interest" description="Disordered" evidence="9">
    <location>
        <begin position="1"/>
        <end position="32"/>
    </location>
</feature>
<dbReference type="GO" id="GO:0006614">
    <property type="term" value="P:SRP-dependent cotranslational protein targeting to membrane"/>
    <property type="evidence" value="ECO:0007669"/>
    <property type="project" value="InterPro"/>
</dbReference>
<reference evidence="11 12" key="1">
    <citation type="submission" date="2019-02" db="EMBL/GenBank/DDBJ databases">
        <title>Deep-cultivation of Planctomycetes and their phenomic and genomic characterization uncovers novel biology.</title>
        <authorList>
            <person name="Wiegand S."/>
            <person name="Jogler M."/>
            <person name="Boedeker C."/>
            <person name="Pinto D."/>
            <person name="Vollmers J."/>
            <person name="Rivas-Marin E."/>
            <person name="Kohn T."/>
            <person name="Peeters S.H."/>
            <person name="Heuer A."/>
            <person name="Rast P."/>
            <person name="Oberbeckmann S."/>
            <person name="Bunk B."/>
            <person name="Jeske O."/>
            <person name="Meyerdierks A."/>
            <person name="Storesund J.E."/>
            <person name="Kallscheuer N."/>
            <person name="Luecker S."/>
            <person name="Lage O.M."/>
            <person name="Pohl T."/>
            <person name="Merkel B.J."/>
            <person name="Hornburger P."/>
            <person name="Mueller R.-W."/>
            <person name="Bruemmer F."/>
            <person name="Labrenz M."/>
            <person name="Spormann A.M."/>
            <person name="Op Den Camp H."/>
            <person name="Overmann J."/>
            <person name="Amann R."/>
            <person name="Jetten M.S.M."/>
            <person name="Mascher T."/>
            <person name="Medema M.H."/>
            <person name="Devos D.P."/>
            <person name="Kaster A.-K."/>
            <person name="Ovreas L."/>
            <person name="Rohde M."/>
            <person name="Galperin M.Y."/>
            <person name="Jogler C."/>
        </authorList>
    </citation>
    <scope>NUCLEOTIDE SEQUENCE [LARGE SCALE GENOMIC DNA]</scope>
    <source>
        <strain evidence="11 12">Pan14r</strain>
    </source>
</reference>